<dbReference type="InParanoid" id="B0DDE2"/>
<name>B0DDE2_LACBS</name>
<dbReference type="HOGENOM" id="CLU_005049_4_3_1"/>
<dbReference type="GeneID" id="6077372"/>
<dbReference type="RefSeq" id="XP_001881986.1">
    <property type="nucleotide sequence ID" value="XM_001881951.1"/>
</dbReference>
<keyword evidence="2" id="KW-0677">Repeat</keyword>
<protein>
    <submittedName>
        <fullName evidence="5">Predicted protein</fullName>
    </submittedName>
</protein>
<dbReference type="PRINTS" id="PR00320">
    <property type="entry name" value="GPROTEINBRPT"/>
</dbReference>
<evidence type="ECO:0000259" key="4">
    <source>
        <dbReference type="Pfam" id="PF09994"/>
    </source>
</evidence>
<sequence length="759" mass="84957">MIRKRRMRLSEKMSNISLLFQYLSVLTSTYTISNQENFGQGGAGNNYEHARLLYLSKVRPRLKASCVMSLNFGLCWALMTAQEGPALGWLALAGLRLWAGPGTSLYKKVVYHNIDLAIAWDFERTILGAYRWLSDNYEEGDCIFLFGFSRGAFQVRVLSAMIDKVGLIYKGNNMQIPFAYQLYADSESGARPVSDVGANPEEKTTMADRFKKAFSHENLTVHFIGAWDTVSSIGITRGKSLPETVTGMAHVCYFRHALALDERRVKFLPEYAYGGSATPVKPTDKTREPKGSFPHIKEVWFAGSHSDIGGGGAKNTNMDRARPPLRWMVFEAGEAGLRTALFKRELKEDEHVNVTESMKWPWHFLEIFPFKRLTYTHARNGSPETTRMPHRWKGRKIHPGQKIHISLVWAAAELAQNYIPKARPPPLDDGISFWEKLRIEKEQIPNNSEWLELDRSYHIKLAVQKLVTQSDDALLKSLHDTSMSADTRQGVYDSVIDALEKKQPTLTLDNKNRLLHTTMQLLKKSPRNKPDFKLRTSHDIRPLLSDLLADTNYQQTACEFVTVFTDFAFKVTHLQDVKGFAGCAISPDGRRIAAGFADGSVRIWDTETDRPVGEPLQGHRRPVLSVAFSPSGTRMVSGSKDGTIRIWDAENGSPLGEPLQGHNDPVLSVAFSPEDTRIASGSEDGTIRIWDAETGAPLGEPLEGHDRLVLSIAFSPDSKRIVSGSDDKTIRIWNAETGSPVGGPLRGHNDWIRSVAFSP</sequence>
<dbReference type="Pfam" id="PF09994">
    <property type="entry name" value="T6SS_Tle1-like_cat"/>
    <property type="match status" value="1"/>
</dbReference>
<keyword evidence="6" id="KW-1185">Reference proteome</keyword>
<evidence type="ECO:0000256" key="3">
    <source>
        <dbReference type="PROSITE-ProRule" id="PRU00221"/>
    </source>
</evidence>
<evidence type="ECO:0000313" key="5">
    <source>
        <dbReference type="EMBL" id="EDR07594.1"/>
    </source>
</evidence>
<dbReference type="Pfam" id="PF00400">
    <property type="entry name" value="WD40"/>
    <property type="match status" value="4"/>
</dbReference>
<dbReference type="PROSITE" id="PS50294">
    <property type="entry name" value="WD_REPEATS_REGION"/>
    <property type="match status" value="3"/>
</dbReference>
<dbReference type="InterPro" id="IPR015943">
    <property type="entry name" value="WD40/YVTN_repeat-like_dom_sf"/>
</dbReference>
<dbReference type="CDD" id="cd00200">
    <property type="entry name" value="WD40"/>
    <property type="match status" value="1"/>
</dbReference>
<proteinExistence type="predicted"/>
<dbReference type="PROSITE" id="PS50082">
    <property type="entry name" value="WD_REPEATS_2"/>
    <property type="match status" value="4"/>
</dbReference>
<feature type="repeat" description="WD" evidence="3">
    <location>
        <begin position="659"/>
        <end position="700"/>
    </location>
</feature>
<dbReference type="InterPro" id="IPR050349">
    <property type="entry name" value="WD_LIS1/nudF_dynein_reg"/>
</dbReference>
<gene>
    <name evidence="5" type="ORF">LACBIDRAFT_388237</name>
</gene>
<dbReference type="KEGG" id="lbc:LACBIDRAFT_388237"/>
<keyword evidence="1 3" id="KW-0853">WD repeat</keyword>
<dbReference type="EMBL" id="DS547104">
    <property type="protein sequence ID" value="EDR07594.1"/>
    <property type="molecule type" value="Genomic_DNA"/>
</dbReference>
<feature type="repeat" description="WD" evidence="3">
    <location>
        <begin position="702"/>
        <end position="743"/>
    </location>
</feature>
<dbReference type="AlphaFoldDB" id="B0DDE2"/>
<dbReference type="SMART" id="SM00320">
    <property type="entry name" value="WD40"/>
    <property type="match status" value="4"/>
</dbReference>
<dbReference type="PROSITE" id="PS00678">
    <property type="entry name" value="WD_REPEATS_1"/>
    <property type="match status" value="4"/>
</dbReference>
<evidence type="ECO:0000313" key="6">
    <source>
        <dbReference type="Proteomes" id="UP000001194"/>
    </source>
</evidence>
<dbReference type="InterPro" id="IPR020472">
    <property type="entry name" value="WD40_PAC1"/>
</dbReference>
<dbReference type="SUPFAM" id="SSF50978">
    <property type="entry name" value="WD40 repeat-like"/>
    <property type="match status" value="1"/>
</dbReference>
<reference evidence="5 6" key="1">
    <citation type="journal article" date="2008" name="Nature">
        <title>The genome of Laccaria bicolor provides insights into mycorrhizal symbiosis.</title>
        <authorList>
            <person name="Martin F."/>
            <person name="Aerts A."/>
            <person name="Ahren D."/>
            <person name="Brun A."/>
            <person name="Danchin E.G.J."/>
            <person name="Duchaussoy F."/>
            <person name="Gibon J."/>
            <person name="Kohler A."/>
            <person name="Lindquist E."/>
            <person name="Pereda V."/>
            <person name="Salamov A."/>
            <person name="Shapiro H.J."/>
            <person name="Wuyts J."/>
            <person name="Blaudez D."/>
            <person name="Buee M."/>
            <person name="Brokstein P."/>
            <person name="Canbaeck B."/>
            <person name="Cohen D."/>
            <person name="Courty P.E."/>
            <person name="Coutinho P.M."/>
            <person name="Delaruelle C."/>
            <person name="Detter J.C."/>
            <person name="Deveau A."/>
            <person name="DiFazio S."/>
            <person name="Duplessis S."/>
            <person name="Fraissinet-Tachet L."/>
            <person name="Lucic E."/>
            <person name="Frey-Klett P."/>
            <person name="Fourrey C."/>
            <person name="Feussner I."/>
            <person name="Gay G."/>
            <person name="Grimwood J."/>
            <person name="Hoegger P.J."/>
            <person name="Jain P."/>
            <person name="Kilaru S."/>
            <person name="Labbe J."/>
            <person name="Lin Y.C."/>
            <person name="Legue V."/>
            <person name="Le Tacon F."/>
            <person name="Marmeisse R."/>
            <person name="Melayah D."/>
            <person name="Montanini B."/>
            <person name="Muratet M."/>
            <person name="Nehls U."/>
            <person name="Niculita-Hirzel H."/>
            <person name="Oudot-Le Secq M.P."/>
            <person name="Peter M."/>
            <person name="Quesneville H."/>
            <person name="Rajashekar B."/>
            <person name="Reich M."/>
            <person name="Rouhier N."/>
            <person name="Schmutz J."/>
            <person name="Yin T."/>
            <person name="Chalot M."/>
            <person name="Henrissat B."/>
            <person name="Kuees U."/>
            <person name="Lucas S."/>
            <person name="Van de Peer Y."/>
            <person name="Podila G.K."/>
            <person name="Polle A."/>
            <person name="Pukkila P.J."/>
            <person name="Richardson P.M."/>
            <person name="Rouze P."/>
            <person name="Sanders I.R."/>
            <person name="Stajich J.E."/>
            <person name="Tunlid A."/>
            <person name="Tuskan G."/>
            <person name="Grigoriev I.V."/>
        </authorList>
    </citation>
    <scope>NUCLEOTIDE SEQUENCE [LARGE SCALE GENOMIC DNA]</scope>
    <source>
        <strain evidence="6">S238N-H82 / ATCC MYA-4686</strain>
    </source>
</reference>
<feature type="repeat" description="WD" evidence="3">
    <location>
        <begin position="616"/>
        <end position="657"/>
    </location>
</feature>
<dbReference type="InterPro" id="IPR018712">
    <property type="entry name" value="Tle1-like_cat"/>
</dbReference>
<feature type="domain" description="T6SS Phospholipase effector Tle1-like catalytic" evidence="4">
    <location>
        <begin position="105"/>
        <end position="329"/>
    </location>
</feature>
<dbReference type="InterPro" id="IPR001680">
    <property type="entry name" value="WD40_rpt"/>
</dbReference>
<organism evidence="6">
    <name type="scientific">Laccaria bicolor (strain S238N-H82 / ATCC MYA-4686)</name>
    <name type="common">Bicoloured deceiver</name>
    <name type="synonym">Laccaria laccata var. bicolor</name>
    <dbReference type="NCBI Taxonomy" id="486041"/>
    <lineage>
        <taxon>Eukaryota</taxon>
        <taxon>Fungi</taxon>
        <taxon>Dikarya</taxon>
        <taxon>Basidiomycota</taxon>
        <taxon>Agaricomycotina</taxon>
        <taxon>Agaricomycetes</taxon>
        <taxon>Agaricomycetidae</taxon>
        <taxon>Agaricales</taxon>
        <taxon>Agaricineae</taxon>
        <taxon>Hydnangiaceae</taxon>
        <taxon>Laccaria</taxon>
    </lineage>
</organism>
<feature type="repeat" description="WD" evidence="3">
    <location>
        <begin position="584"/>
        <end position="614"/>
    </location>
</feature>
<accession>B0DDE2</accession>
<dbReference type="InterPro" id="IPR019775">
    <property type="entry name" value="WD40_repeat_CS"/>
</dbReference>
<dbReference type="OrthoDB" id="538223at2759"/>
<dbReference type="PANTHER" id="PTHR44129">
    <property type="entry name" value="WD REPEAT-CONTAINING PROTEIN POP1"/>
    <property type="match status" value="1"/>
</dbReference>
<dbReference type="InterPro" id="IPR036322">
    <property type="entry name" value="WD40_repeat_dom_sf"/>
</dbReference>
<dbReference type="Proteomes" id="UP000001194">
    <property type="component" value="Unassembled WGS sequence"/>
</dbReference>
<evidence type="ECO:0000256" key="2">
    <source>
        <dbReference type="ARBA" id="ARBA00022737"/>
    </source>
</evidence>
<evidence type="ECO:0000256" key="1">
    <source>
        <dbReference type="ARBA" id="ARBA00022574"/>
    </source>
</evidence>
<dbReference type="Gene3D" id="2.130.10.10">
    <property type="entry name" value="YVTN repeat-like/Quinoprotein amine dehydrogenase"/>
    <property type="match status" value="1"/>
</dbReference>